<gene>
    <name evidence="7" type="ORF">BDU57DRAFT_173050</name>
</gene>
<dbReference type="OrthoDB" id="4849160at2759"/>
<sequence length="291" mass="31783">MSKIFQTGALVAALVAGVSGHTCVEKFEAGGQTYEGFRQGSKQDPGNQSPAWWTNQGWGFQPVFGDKLNHPDIIAHIDASPSPYTAEAPAGQPVTFTWHHEGTCGGGEEGWDCSHHGWTSTYMAPCNGDCKDVEKTNLQFFKIYESALIDYRDGRFSQGSTQGQAGYWGTDEVFYNNGNKQSVTIPKDIPSGNYVLRTEVVSIHNNGDVANRQFWPQAFNVKVTGGNDNAKVPAGKKGTELYHADDALLQYDLYWHKAGATFKNAPGPPLASVAYAASANKRRNHPREFSS</sequence>
<name>A0A6A5QS24_AMPQU</name>
<evidence type="ECO:0000313" key="8">
    <source>
        <dbReference type="Proteomes" id="UP000800096"/>
    </source>
</evidence>
<evidence type="ECO:0000256" key="5">
    <source>
        <dbReference type="SAM" id="SignalP"/>
    </source>
</evidence>
<dbReference type="GO" id="GO:0016787">
    <property type="term" value="F:hydrolase activity"/>
    <property type="evidence" value="ECO:0007669"/>
    <property type="project" value="UniProtKB-KW"/>
</dbReference>
<evidence type="ECO:0000256" key="3">
    <source>
        <dbReference type="ARBA" id="ARBA00022525"/>
    </source>
</evidence>
<dbReference type="GO" id="GO:0005576">
    <property type="term" value="C:extracellular region"/>
    <property type="evidence" value="ECO:0007669"/>
    <property type="project" value="UniProtKB-SubCell"/>
</dbReference>
<evidence type="ECO:0000256" key="4">
    <source>
        <dbReference type="ARBA" id="ARBA00023157"/>
    </source>
</evidence>
<organism evidence="7 8">
    <name type="scientific">Ampelomyces quisqualis</name>
    <name type="common">Powdery mildew agent</name>
    <dbReference type="NCBI Taxonomy" id="50730"/>
    <lineage>
        <taxon>Eukaryota</taxon>
        <taxon>Fungi</taxon>
        <taxon>Dikarya</taxon>
        <taxon>Ascomycota</taxon>
        <taxon>Pezizomycotina</taxon>
        <taxon>Dothideomycetes</taxon>
        <taxon>Pleosporomycetidae</taxon>
        <taxon>Pleosporales</taxon>
        <taxon>Pleosporineae</taxon>
        <taxon>Phaeosphaeriaceae</taxon>
        <taxon>Ampelomyces</taxon>
    </lineage>
</organism>
<evidence type="ECO:0000313" key="7">
    <source>
        <dbReference type="EMBL" id="KAF1917668.1"/>
    </source>
</evidence>
<dbReference type="AlphaFoldDB" id="A0A6A5QS24"/>
<evidence type="ECO:0000256" key="2">
    <source>
        <dbReference type="ARBA" id="ARBA00004613"/>
    </source>
</evidence>
<comment type="cofactor">
    <cofactor evidence="1">
        <name>Cu(2+)</name>
        <dbReference type="ChEBI" id="CHEBI:29036"/>
    </cofactor>
</comment>
<reference evidence="7" key="1">
    <citation type="journal article" date="2020" name="Stud. Mycol.">
        <title>101 Dothideomycetes genomes: a test case for predicting lifestyles and emergence of pathogens.</title>
        <authorList>
            <person name="Haridas S."/>
            <person name="Albert R."/>
            <person name="Binder M."/>
            <person name="Bloem J."/>
            <person name="Labutti K."/>
            <person name="Salamov A."/>
            <person name="Andreopoulos B."/>
            <person name="Baker S."/>
            <person name="Barry K."/>
            <person name="Bills G."/>
            <person name="Bluhm B."/>
            <person name="Cannon C."/>
            <person name="Castanera R."/>
            <person name="Culley D."/>
            <person name="Daum C."/>
            <person name="Ezra D."/>
            <person name="Gonzalez J."/>
            <person name="Henrissat B."/>
            <person name="Kuo A."/>
            <person name="Liang C."/>
            <person name="Lipzen A."/>
            <person name="Lutzoni F."/>
            <person name="Magnuson J."/>
            <person name="Mondo S."/>
            <person name="Nolan M."/>
            <person name="Ohm R."/>
            <person name="Pangilinan J."/>
            <person name="Park H.-J."/>
            <person name="Ramirez L."/>
            <person name="Alfaro M."/>
            <person name="Sun H."/>
            <person name="Tritt A."/>
            <person name="Yoshinaga Y."/>
            <person name="Zwiers L.-H."/>
            <person name="Turgeon B."/>
            <person name="Goodwin S."/>
            <person name="Spatafora J."/>
            <person name="Crous P."/>
            <person name="Grigoriev I."/>
        </authorList>
    </citation>
    <scope>NUCLEOTIDE SEQUENCE</scope>
    <source>
        <strain evidence="7">HMLAC05119</strain>
    </source>
</reference>
<dbReference type="Proteomes" id="UP000800096">
    <property type="component" value="Unassembled WGS sequence"/>
</dbReference>
<keyword evidence="8" id="KW-1185">Reference proteome</keyword>
<dbReference type="CDD" id="cd21175">
    <property type="entry name" value="LPMO_AA9"/>
    <property type="match status" value="1"/>
</dbReference>
<accession>A0A6A5QS24</accession>
<evidence type="ECO:0000256" key="1">
    <source>
        <dbReference type="ARBA" id="ARBA00001973"/>
    </source>
</evidence>
<keyword evidence="4" id="KW-1015">Disulfide bond</keyword>
<keyword evidence="3" id="KW-0964">Secreted</keyword>
<feature type="signal peptide" evidence="5">
    <location>
        <begin position="1"/>
        <end position="20"/>
    </location>
</feature>
<dbReference type="Pfam" id="PF03443">
    <property type="entry name" value="AA9"/>
    <property type="match status" value="1"/>
</dbReference>
<dbReference type="InterPro" id="IPR049892">
    <property type="entry name" value="AA9"/>
</dbReference>
<protein>
    <submittedName>
        <fullName evidence="7">Glycoside hydrolase</fullName>
    </submittedName>
</protein>
<comment type="subcellular location">
    <subcellularLocation>
        <location evidence="2">Secreted</location>
    </subcellularLocation>
</comment>
<dbReference type="PANTHER" id="PTHR33353:SF34">
    <property type="entry name" value="ENDO-BETA-1,4-GLUCANASE D"/>
    <property type="match status" value="1"/>
</dbReference>
<dbReference type="Gene3D" id="2.70.50.70">
    <property type="match status" value="1"/>
</dbReference>
<feature type="chain" id="PRO_5025572908" evidence="5">
    <location>
        <begin position="21"/>
        <end position="291"/>
    </location>
</feature>
<keyword evidence="5" id="KW-0732">Signal</keyword>
<dbReference type="InterPro" id="IPR005103">
    <property type="entry name" value="AA9_LPMO"/>
</dbReference>
<keyword evidence="7" id="KW-0378">Hydrolase</keyword>
<dbReference type="EMBL" id="ML979134">
    <property type="protein sequence ID" value="KAF1917668.1"/>
    <property type="molecule type" value="Genomic_DNA"/>
</dbReference>
<proteinExistence type="predicted"/>
<dbReference type="PANTHER" id="PTHR33353">
    <property type="entry name" value="PUTATIVE (AFU_ORTHOLOGUE AFUA_1G12560)-RELATED"/>
    <property type="match status" value="1"/>
</dbReference>
<feature type="domain" description="Auxiliary Activity family 9 catalytic" evidence="6">
    <location>
        <begin position="21"/>
        <end position="255"/>
    </location>
</feature>
<evidence type="ECO:0000259" key="6">
    <source>
        <dbReference type="Pfam" id="PF03443"/>
    </source>
</evidence>